<feature type="binding site" evidence="17">
    <location>
        <position position="38"/>
    </location>
    <ligand>
        <name>[4Fe-4S] cluster</name>
        <dbReference type="ChEBI" id="CHEBI:49883"/>
    </ligand>
</feature>
<dbReference type="EC" id="1.17.99.6" evidence="4 17"/>
<evidence type="ECO:0000256" key="4">
    <source>
        <dbReference type="ARBA" id="ARBA00012622"/>
    </source>
</evidence>
<keyword evidence="11 17" id="KW-0408">Iron</keyword>
<keyword evidence="8 17" id="KW-0479">Metal-binding</keyword>
<dbReference type="GO" id="GO:0046872">
    <property type="term" value="F:metal ion binding"/>
    <property type="evidence" value="ECO:0007669"/>
    <property type="project" value="UniProtKB-KW"/>
</dbReference>
<evidence type="ECO:0000256" key="10">
    <source>
        <dbReference type="ARBA" id="ARBA00023002"/>
    </source>
</evidence>
<evidence type="ECO:0000256" key="7">
    <source>
        <dbReference type="ARBA" id="ARBA00022694"/>
    </source>
</evidence>
<evidence type="ECO:0000256" key="9">
    <source>
        <dbReference type="ARBA" id="ARBA00022785"/>
    </source>
</evidence>
<name>C8W4D4_DESAS</name>
<dbReference type="STRING" id="485916.Dtox_1116"/>
<comment type="function">
    <text evidence="1 17">Catalyzes the conversion of epoxyqueuosine (oQ) to queuosine (Q), which is a hypermodified base found in the wobble positions of tRNA(Asp), tRNA(Asn), tRNA(His) and tRNA(Tyr).</text>
</comment>
<feature type="binding site" evidence="17">
    <location>
        <position position="113"/>
    </location>
    <ligand>
        <name>[4Fe-4S] cluster</name>
        <dbReference type="ChEBI" id="CHEBI:49883"/>
    </ligand>
</feature>
<evidence type="ECO:0000256" key="6">
    <source>
        <dbReference type="ARBA" id="ARBA00022485"/>
    </source>
</evidence>
<dbReference type="GO" id="GO:0008616">
    <property type="term" value="P:tRNA queuosine(34) biosynthetic process"/>
    <property type="evidence" value="ECO:0007669"/>
    <property type="project" value="UniProtKB-UniRule"/>
</dbReference>
<evidence type="ECO:0000256" key="3">
    <source>
        <dbReference type="ARBA" id="ARBA00008207"/>
    </source>
</evidence>
<keyword evidence="7 17" id="KW-0819">tRNA processing</keyword>
<keyword evidence="14 17" id="KW-0676">Redox-active center</keyword>
<evidence type="ECO:0000256" key="17">
    <source>
        <dbReference type="HAMAP-Rule" id="MF_02089"/>
    </source>
</evidence>
<comment type="catalytic activity">
    <reaction evidence="16 17">
        <text>epoxyqueuosine(34) in tRNA + AH2 = queuosine(34) in tRNA + A + H2O</text>
        <dbReference type="Rhea" id="RHEA:32159"/>
        <dbReference type="Rhea" id="RHEA-COMP:18571"/>
        <dbReference type="Rhea" id="RHEA-COMP:18582"/>
        <dbReference type="ChEBI" id="CHEBI:13193"/>
        <dbReference type="ChEBI" id="CHEBI:15377"/>
        <dbReference type="ChEBI" id="CHEBI:17499"/>
        <dbReference type="ChEBI" id="CHEBI:194431"/>
        <dbReference type="ChEBI" id="CHEBI:194443"/>
        <dbReference type="EC" id="1.17.99.6"/>
    </reaction>
</comment>
<proteinExistence type="inferred from homology"/>
<evidence type="ECO:0000256" key="13">
    <source>
        <dbReference type="ARBA" id="ARBA00023157"/>
    </source>
</evidence>
<dbReference type="Proteomes" id="UP000002217">
    <property type="component" value="Chromosome"/>
</dbReference>
<dbReference type="Pfam" id="PF02677">
    <property type="entry name" value="QueH"/>
    <property type="match status" value="1"/>
</dbReference>
<gene>
    <name evidence="17" type="primary">queH</name>
    <name evidence="18" type="ordered locus">Dtox_1116</name>
</gene>
<protein>
    <recommendedName>
        <fullName evidence="5 17">Epoxyqueuosine reductase QueH</fullName>
        <ecNumber evidence="4 17">1.17.99.6</ecNumber>
    </recommendedName>
    <alternativeName>
        <fullName evidence="15 17">Queuosine biosynthesis protein QueH</fullName>
    </alternativeName>
</protein>
<organism evidence="18 19">
    <name type="scientific">Desulfofarcimen acetoxidans (strain ATCC 49208 / DSM 771 / KCTC 5769 / VKM B-1644 / 5575)</name>
    <name type="common">Desulfotomaculum acetoxidans</name>
    <dbReference type="NCBI Taxonomy" id="485916"/>
    <lineage>
        <taxon>Bacteria</taxon>
        <taxon>Bacillati</taxon>
        <taxon>Bacillota</taxon>
        <taxon>Clostridia</taxon>
        <taxon>Eubacteriales</taxon>
        <taxon>Peptococcaceae</taxon>
        <taxon>Desulfofarcimen</taxon>
    </lineage>
</organism>
<dbReference type="AlphaFoldDB" id="C8W4D4"/>
<dbReference type="InterPro" id="IPR003828">
    <property type="entry name" value="QueH"/>
</dbReference>
<dbReference type="GO" id="GO:0052693">
    <property type="term" value="F:epoxyqueuosine reductase activity"/>
    <property type="evidence" value="ECO:0007669"/>
    <property type="project" value="UniProtKB-UniRule"/>
</dbReference>
<dbReference type="HOGENOM" id="CLU_088177_1_1_9"/>
<keyword evidence="6 17" id="KW-0004">4Fe-4S</keyword>
<comment type="similarity">
    <text evidence="3 17">Belongs to the QueH family.</text>
</comment>
<dbReference type="PANTHER" id="PTHR36701:SF1">
    <property type="entry name" value="EPOXYQUEUOSINE REDUCTASE QUEH"/>
    <property type="match status" value="1"/>
</dbReference>
<dbReference type="PANTHER" id="PTHR36701">
    <property type="entry name" value="EPOXYQUEUOSINE REDUCTASE QUEH"/>
    <property type="match status" value="1"/>
</dbReference>
<evidence type="ECO:0000256" key="14">
    <source>
        <dbReference type="ARBA" id="ARBA00023284"/>
    </source>
</evidence>
<keyword evidence="13 17" id="KW-1015">Disulfide bond</keyword>
<comment type="pathway">
    <text evidence="2 17">tRNA modification; tRNA-queuosine biosynthesis.</text>
</comment>
<keyword evidence="10 17" id="KW-0560">Oxidoreductase</keyword>
<evidence type="ECO:0000256" key="8">
    <source>
        <dbReference type="ARBA" id="ARBA00022723"/>
    </source>
</evidence>
<feature type="binding site" evidence="17">
    <location>
        <position position="116"/>
    </location>
    <ligand>
        <name>[4Fe-4S] cluster</name>
        <dbReference type="ChEBI" id="CHEBI:49883"/>
    </ligand>
</feature>
<dbReference type="GO" id="GO:0051539">
    <property type="term" value="F:4 iron, 4 sulfur cluster binding"/>
    <property type="evidence" value="ECO:0007669"/>
    <property type="project" value="UniProtKB-UniRule"/>
</dbReference>
<evidence type="ECO:0000256" key="2">
    <source>
        <dbReference type="ARBA" id="ARBA00004691"/>
    </source>
</evidence>
<dbReference type="KEGG" id="dae:Dtox_1116"/>
<evidence type="ECO:0000313" key="18">
    <source>
        <dbReference type="EMBL" id="ACV62002.1"/>
    </source>
</evidence>
<sequence>MHYSAIIIKESTYYKMSLLFKLLKGAVIAMNKVLLHTCCGPCSIYPLDYLRAEGCEVIGYYYNPNIHPYTEYLKRKETLSAYALKTEWQVIFDEDYRLEEFLREVVHREALRCRYCYLMRLRQAARVARKGNFDAFTSTLLVSPFQKHELIKETGQAVSEEYGIPFYYVDFRQGYKDATIRSRELEMYRQQYCGCIYSEKDRYYHRKKSAKQEE</sequence>
<dbReference type="eggNOG" id="COG1636">
    <property type="taxonomic scope" value="Bacteria"/>
</dbReference>
<evidence type="ECO:0000256" key="1">
    <source>
        <dbReference type="ARBA" id="ARBA00002268"/>
    </source>
</evidence>
<evidence type="ECO:0000256" key="5">
    <source>
        <dbReference type="ARBA" id="ARBA00016895"/>
    </source>
</evidence>
<evidence type="ECO:0000256" key="12">
    <source>
        <dbReference type="ARBA" id="ARBA00023014"/>
    </source>
</evidence>
<feature type="disulfide bond" description="Redox-active" evidence="17">
    <location>
        <begin position="193"/>
        <end position="195"/>
    </location>
</feature>
<keyword evidence="12 17" id="KW-0411">Iron-sulfur</keyword>
<evidence type="ECO:0000256" key="16">
    <source>
        <dbReference type="ARBA" id="ARBA00047415"/>
    </source>
</evidence>
<feature type="binding site" evidence="17">
    <location>
        <position position="39"/>
    </location>
    <ligand>
        <name>[4Fe-4S] cluster</name>
        <dbReference type="ChEBI" id="CHEBI:49883"/>
    </ligand>
</feature>
<evidence type="ECO:0000256" key="11">
    <source>
        <dbReference type="ARBA" id="ARBA00023004"/>
    </source>
</evidence>
<dbReference type="HAMAP" id="MF_02089">
    <property type="entry name" value="QueH"/>
    <property type="match status" value="1"/>
</dbReference>
<keyword evidence="19" id="KW-1185">Reference proteome</keyword>
<evidence type="ECO:0000313" key="19">
    <source>
        <dbReference type="Proteomes" id="UP000002217"/>
    </source>
</evidence>
<evidence type="ECO:0000256" key="15">
    <source>
        <dbReference type="ARBA" id="ARBA00031446"/>
    </source>
</evidence>
<reference evidence="18 19" key="1">
    <citation type="journal article" date="2009" name="Stand. Genomic Sci.">
        <title>Complete genome sequence of Desulfotomaculum acetoxidans type strain (5575).</title>
        <authorList>
            <person name="Spring S."/>
            <person name="Lapidus A."/>
            <person name="Schroder M."/>
            <person name="Gleim D."/>
            <person name="Sims D."/>
            <person name="Meincke L."/>
            <person name="Glavina Del Rio T."/>
            <person name="Tice H."/>
            <person name="Copeland A."/>
            <person name="Cheng J.F."/>
            <person name="Lucas S."/>
            <person name="Chen F."/>
            <person name="Nolan M."/>
            <person name="Bruce D."/>
            <person name="Goodwin L."/>
            <person name="Pitluck S."/>
            <person name="Ivanova N."/>
            <person name="Mavromatis K."/>
            <person name="Mikhailova N."/>
            <person name="Pati A."/>
            <person name="Chen A."/>
            <person name="Palaniappan K."/>
            <person name="Land M."/>
            <person name="Hauser L."/>
            <person name="Chang Y.J."/>
            <person name="Jeffries C.D."/>
            <person name="Chain P."/>
            <person name="Saunders E."/>
            <person name="Brettin T."/>
            <person name="Detter J.C."/>
            <person name="Goker M."/>
            <person name="Bristow J."/>
            <person name="Eisen J.A."/>
            <person name="Markowitz V."/>
            <person name="Hugenholtz P."/>
            <person name="Kyrpides N.C."/>
            <person name="Klenk H.P."/>
            <person name="Han C."/>
        </authorList>
    </citation>
    <scope>NUCLEOTIDE SEQUENCE [LARGE SCALE GENOMIC DNA]</scope>
    <source>
        <strain evidence="19">ATCC 49208 / DSM 771 / VKM B-1644</strain>
    </source>
</reference>
<dbReference type="EMBL" id="CP001720">
    <property type="protein sequence ID" value="ACV62002.1"/>
    <property type="molecule type" value="Genomic_DNA"/>
</dbReference>
<keyword evidence="9 17" id="KW-0671">Queuosine biosynthesis</keyword>
<accession>C8W4D4</accession>
<dbReference type="UniPathway" id="UPA00392"/>